<organism evidence="2 3">
    <name type="scientific">Coccidioides posadasii RMSCC 3488</name>
    <dbReference type="NCBI Taxonomy" id="454284"/>
    <lineage>
        <taxon>Eukaryota</taxon>
        <taxon>Fungi</taxon>
        <taxon>Dikarya</taxon>
        <taxon>Ascomycota</taxon>
        <taxon>Pezizomycotina</taxon>
        <taxon>Eurotiomycetes</taxon>
        <taxon>Eurotiomycetidae</taxon>
        <taxon>Onygenales</taxon>
        <taxon>Onygenaceae</taxon>
        <taxon>Coccidioides</taxon>
    </lineage>
</organism>
<dbReference type="Proteomes" id="UP000054567">
    <property type="component" value="Unassembled WGS sequence"/>
</dbReference>
<reference evidence="3" key="2">
    <citation type="journal article" date="2009" name="Genome Res.">
        <title>Comparative genomic analyses of the human fungal pathogens Coccidioides and their relatives.</title>
        <authorList>
            <person name="Sharpton T.J."/>
            <person name="Stajich J.E."/>
            <person name="Rounsley S.D."/>
            <person name="Gardner M.J."/>
            <person name="Wortman J.R."/>
            <person name="Jordar V.S."/>
            <person name="Maiti R."/>
            <person name="Kodira C.D."/>
            <person name="Neafsey D.E."/>
            <person name="Zeng Q."/>
            <person name="Hung C.-Y."/>
            <person name="McMahan C."/>
            <person name="Muszewska A."/>
            <person name="Grynberg M."/>
            <person name="Mandel M.A."/>
            <person name="Kellner E.M."/>
            <person name="Barker B.M."/>
            <person name="Galgiani J.N."/>
            <person name="Orbach M.J."/>
            <person name="Kirkland T.N."/>
            <person name="Cole G.T."/>
            <person name="Henn M.R."/>
            <person name="Birren B.W."/>
            <person name="Taylor J.W."/>
        </authorList>
    </citation>
    <scope>NUCLEOTIDE SEQUENCE [LARGE SCALE GENOMIC DNA]</scope>
    <source>
        <strain evidence="3">RMSCC 3488</strain>
    </source>
</reference>
<dbReference type="VEuPathDB" id="FungiDB:CPAG_07463"/>
<reference evidence="3" key="3">
    <citation type="journal article" date="2010" name="Genome Res.">
        <title>Population genomic sequencing of Coccidioides fungi reveals recent hybridization and transposon control.</title>
        <authorList>
            <person name="Neafsey D.E."/>
            <person name="Barker B.M."/>
            <person name="Sharpton T.J."/>
            <person name="Stajich J.E."/>
            <person name="Park D.J."/>
            <person name="Whiston E."/>
            <person name="Hung C.-Y."/>
            <person name="McMahan C."/>
            <person name="White J."/>
            <person name="Sykes S."/>
            <person name="Heiman D."/>
            <person name="Young S."/>
            <person name="Zeng Q."/>
            <person name="Abouelleil A."/>
            <person name="Aftuck L."/>
            <person name="Bessette D."/>
            <person name="Brown A."/>
            <person name="FitzGerald M."/>
            <person name="Lui A."/>
            <person name="Macdonald J.P."/>
            <person name="Priest M."/>
            <person name="Orbach M.J."/>
            <person name="Galgiani J.N."/>
            <person name="Kirkland T.N."/>
            <person name="Cole G.T."/>
            <person name="Birren B.W."/>
            <person name="Henn M.R."/>
            <person name="Taylor J.W."/>
            <person name="Rounsley S.D."/>
        </authorList>
    </citation>
    <scope>NUCLEOTIDE SEQUENCE [LARGE SCALE GENOMIC DNA]</scope>
    <source>
        <strain evidence="3">RMSCC 3488</strain>
    </source>
</reference>
<sequence length="108" mass="12213">MLAGQRPTQSVGGLVSPSAQPPDSSNRLYVVYSRRYSVVQSADFSEGTYVGGREISITSNAGNFFQSVDFFTIKCPTKVRAMEVKPRDTWRPFSEGKREKREVSEWRQ</sequence>
<evidence type="ECO:0000313" key="3">
    <source>
        <dbReference type="Proteomes" id="UP000054567"/>
    </source>
</evidence>
<dbReference type="EMBL" id="DS268113">
    <property type="protein sequence ID" value="KMM71156.1"/>
    <property type="molecule type" value="Genomic_DNA"/>
</dbReference>
<accession>A0A0J6FDJ3</accession>
<dbReference type="AlphaFoldDB" id="A0A0J6FDJ3"/>
<protein>
    <submittedName>
        <fullName evidence="2">Uncharacterized protein</fullName>
    </submittedName>
</protein>
<feature type="region of interest" description="Disordered" evidence="1">
    <location>
        <begin position="1"/>
        <end position="25"/>
    </location>
</feature>
<name>A0A0J6FDJ3_COCPO</name>
<proteinExistence type="predicted"/>
<evidence type="ECO:0000313" key="2">
    <source>
        <dbReference type="EMBL" id="KMM71156.1"/>
    </source>
</evidence>
<reference evidence="2 3" key="1">
    <citation type="submission" date="2007-06" db="EMBL/GenBank/DDBJ databases">
        <title>The Genome Sequence of Coccidioides posadasii RMSCC_3488.</title>
        <authorList>
            <consortium name="Coccidioides Genome Resources Consortium"/>
            <consortium name="The Broad Institute Genome Sequencing Platform"/>
            <person name="Henn M.R."/>
            <person name="Sykes S."/>
            <person name="Young S."/>
            <person name="Jaffe D."/>
            <person name="Berlin A."/>
            <person name="Alvarez P."/>
            <person name="Butler J."/>
            <person name="Gnerre S."/>
            <person name="Grabherr M."/>
            <person name="Mauceli E."/>
            <person name="Brockman W."/>
            <person name="Kodira C."/>
            <person name="Alvarado L."/>
            <person name="Zeng Q."/>
            <person name="Crawford M."/>
            <person name="Antoine C."/>
            <person name="Devon K."/>
            <person name="Galgiani J."/>
            <person name="Orsborn K."/>
            <person name="Lewis M.L."/>
            <person name="Nusbaum C."/>
            <person name="Galagan J."/>
            <person name="Birren B."/>
        </authorList>
    </citation>
    <scope>NUCLEOTIDE SEQUENCE [LARGE SCALE GENOMIC DNA]</scope>
    <source>
        <strain evidence="2 3">RMSCC 3488</strain>
    </source>
</reference>
<gene>
    <name evidence="2" type="ORF">CPAG_07463</name>
</gene>
<feature type="compositionally biased region" description="Polar residues" evidence="1">
    <location>
        <begin position="1"/>
        <end position="23"/>
    </location>
</feature>
<evidence type="ECO:0000256" key="1">
    <source>
        <dbReference type="SAM" id="MobiDB-lite"/>
    </source>
</evidence>